<gene>
    <name evidence="12" type="ORF">SAMN05421546_1530</name>
</gene>
<dbReference type="CDD" id="cd17546">
    <property type="entry name" value="REC_hyHK_CKI1_RcsC-like"/>
    <property type="match status" value="1"/>
</dbReference>
<dbReference type="RefSeq" id="WP_083688364.1">
    <property type="nucleotide sequence ID" value="NZ_FTLW01000003.1"/>
</dbReference>
<keyword evidence="5" id="KW-0418">Kinase</keyword>
<feature type="domain" description="Histidine kinase" evidence="10">
    <location>
        <begin position="824"/>
        <end position="1042"/>
    </location>
</feature>
<dbReference type="Gene3D" id="2.60.40.10">
    <property type="entry name" value="Immunoglobulins"/>
    <property type="match status" value="1"/>
</dbReference>
<evidence type="ECO:0000259" key="10">
    <source>
        <dbReference type="PROSITE" id="PS50109"/>
    </source>
</evidence>
<dbReference type="InterPro" id="IPR003594">
    <property type="entry name" value="HATPase_dom"/>
</dbReference>
<dbReference type="SUPFAM" id="SSF47384">
    <property type="entry name" value="Homodimeric domain of signal transducing histidine kinase"/>
    <property type="match status" value="1"/>
</dbReference>
<evidence type="ECO:0000259" key="11">
    <source>
        <dbReference type="PROSITE" id="PS50110"/>
    </source>
</evidence>
<comment type="catalytic activity">
    <reaction evidence="1">
        <text>ATP + protein L-histidine = ADP + protein N-phospho-L-histidine.</text>
        <dbReference type="EC" id="2.7.13.3"/>
    </reaction>
</comment>
<keyword evidence="8" id="KW-0472">Membrane</keyword>
<dbReference type="CDD" id="cd16922">
    <property type="entry name" value="HATPase_EvgS-ArcB-TorS-like"/>
    <property type="match status" value="1"/>
</dbReference>
<dbReference type="GO" id="GO:0005886">
    <property type="term" value="C:plasma membrane"/>
    <property type="evidence" value="ECO:0007669"/>
    <property type="project" value="TreeGrafter"/>
</dbReference>
<keyword evidence="9" id="KW-0732">Signal</keyword>
<dbReference type="Pfam" id="PF00512">
    <property type="entry name" value="HisKA"/>
    <property type="match status" value="1"/>
</dbReference>
<dbReference type="FunFam" id="1.10.287.130:FF:000028">
    <property type="entry name" value="Hybrid signal transduction histidine kinase"/>
    <property type="match status" value="1"/>
</dbReference>
<dbReference type="SMART" id="SM00387">
    <property type="entry name" value="HATPase_c"/>
    <property type="match status" value="1"/>
</dbReference>
<dbReference type="Pfam" id="PF00072">
    <property type="entry name" value="Response_reg"/>
    <property type="match status" value="1"/>
</dbReference>
<dbReference type="InterPro" id="IPR011047">
    <property type="entry name" value="Quinoprotein_ADH-like_sf"/>
</dbReference>
<dbReference type="SMART" id="SM00388">
    <property type="entry name" value="HisKA"/>
    <property type="match status" value="1"/>
</dbReference>
<evidence type="ECO:0000256" key="1">
    <source>
        <dbReference type="ARBA" id="ARBA00000085"/>
    </source>
</evidence>
<evidence type="ECO:0000313" key="12">
    <source>
        <dbReference type="EMBL" id="SIQ59781.1"/>
    </source>
</evidence>
<feature type="modified residue" description="4-aspartylphosphate" evidence="7">
    <location>
        <position position="1111"/>
    </location>
</feature>
<dbReference type="InterPro" id="IPR015943">
    <property type="entry name" value="WD40/YVTN_repeat-like_dom_sf"/>
</dbReference>
<dbReference type="Gene3D" id="3.40.50.2300">
    <property type="match status" value="1"/>
</dbReference>
<dbReference type="InterPro" id="IPR004358">
    <property type="entry name" value="Sig_transdc_His_kin-like_C"/>
</dbReference>
<dbReference type="InterPro" id="IPR011006">
    <property type="entry name" value="CheY-like_superfamily"/>
</dbReference>
<dbReference type="InterPro" id="IPR005467">
    <property type="entry name" value="His_kinase_dom"/>
</dbReference>
<feature type="signal peptide" evidence="9">
    <location>
        <begin position="1"/>
        <end position="21"/>
    </location>
</feature>
<keyword evidence="8" id="KW-0812">Transmembrane</keyword>
<dbReference type="GO" id="GO:0000155">
    <property type="term" value="F:phosphorelay sensor kinase activity"/>
    <property type="evidence" value="ECO:0007669"/>
    <property type="project" value="InterPro"/>
</dbReference>
<dbReference type="SUPFAM" id="SSF50998">
    <property type="entry name" value="Quinoprotein alcohol dehydrogenase-like"/>
    <property type="match status" value="1"/>
</dbReference>
<evidence type="ECO:0000256" key="4">
    <source>
        <dbReference type="ARBA" id="ARBA00022679"/>
    </source>
</evidence>
<evidence type="ECO:0000256" key="8">
    <source>
        <dbReference type="SAM" id="Phobius"/>
    </source>
</evidence>
<dbReference type="Gene3D" id="1.10.287.130">
    <property type="match status" value="1"/>
</dbReference>
<protein>
    <recommendedName>
        <fullName evidence="2">histidine kinase</fullName>
        <ecNumber evidence="2">2.7.13.3</ecNumber>
    </recommendedName>
</protein>
<evidence type="ECO:0000313" key="13">
    <source>
        <dbReference type="Proteomes" id="UP000241788"/>
    </source>
</evidence>
<dbReference type="PRINTS" id="PR00344">
    <property type="entry name" value="BCTRLSENSOR"/>
</dbReference>
<dbReference type="SMART" id="SM00448">
    <property type="entry name" value="REC"/>
    <property type="match status" value="1"/>
</dbReference>
<dbReference type="InterPro" id="IPR001789">
    <property type="entry name" value="Sig_transdc_resp-reg_receiver"/>
</dbReference>
<keyword evidence="4" id="KW-0808">Transferase</keyword>
<keyword evidence="8" id="KW-1133">Transmembrane helix</keyword>
<dbReference type="InterPro" id="IPR036097">
    <property type="entry name" value="HisK_dim/P_sf"/>
</dbReference>
<reference evidence="13" key="1">
    <citation type="submission" date="2017-01" db="EMBL/GenBank/DDBJ databases">
        <authorList>
            <person name="Varghese N."/>
            <person name="Submissions S."/>
        </authorList>
    </citation>
    <scope>NUCLEOTIDE SEQUENCE [LARGE SCALE GENOMIC DNA]</scope>
    <source>
        <strain evidence="13">UM1</strain>
    </source>
</reference>
<evidence type="ECO:0000256" key="6">
    <source>
        <dbReference type="ARBA" id="ARBA00023012"/>
    </source>
</evidence>
<evidence type="ECO:0000256" key="5">
    <source>
        <dbReference type="ARBA" id="ARBA00022777"/>
    </source>
</evidence>
<dbReference type="AlphaFoldDB" id="A0A1N6U2Q3"/>
<keyword evidence="6" id="KW-0902">Two-component regulatory system</keyword>
<dbReference type="PROSITE" id="PS50109">
    <property type="entry name" value="HIS_KIN"/>
    <property type="match status" value="1"/>
</dbReference>
<dbReference type="PROSITE" id="PS50110">
    <property type="entry name" value="RESPONSE_REGULATORY"/>
    <property type="match status" value="1"/>
</dbReference>
<dbReference type="InterPro" id="IPR036890">
    <property type="entry name" value="HATPase_C_sf"/>
</dbReference>
<name>A0A1N6U2Q3_9GAMM</name>
<dbReference type="FunFam" id="3.30.565.10:FF:000010">
    <property type="entry name" value="Sensor histidine kinase RcsC"/>
    <property type="match status" value="1"/>
</dbReference>
<feature type="chain" id="PRO_5012342494" description="histidine kinase" evidence="9">
    <location>
        <begin position="22"/>
        <end position="1184"/>
    </location>
</feature>
<dbReference type="Pfam" id="PF02518">
    <property type="entry name" value="HATPase_c"/>
    <property type="match status" value="1"/>
</dbReference>
<dbReference type="STRING" id="1604334.SAMN05421546_1530"/>
<dbReference type="EMBL" id="FTLW01000003">
    <property type="protein sequence ID" value="SIQ59781.1"/>
    <property type="molecule type" value="Genomic_DNA"/>
</dbReference>
<keyword evidence="3 7" id="KW-0597">Phosphoprotein</keyword>
<dbReference type="OrthoDB" id="176203at2"/>
<keyword evidence="13" id="KW-1185">Reference proteome</keyword>
<dbReference type="InterPro" id="IPR003661">
    <property type="entry name" value="HisK_dim/P_dom"/>
</dbReference>
<evidence type="ECO:0000256" key="7">
    <source>
        <dbReference type="PROSITE-ProRule" id="PRU00169"/>
    </source>
</evidence>
<accession>A0A1N6U2Q3</accession>
<dbReference type="InterPro" id="IPR013783">
    <property type="entry name" value="Ig-like_fold"/>
</dbReference>
<sequence>MMMRRWIVAALLMLSALGPLAGLRAQVPESPHLRVLGPRDGMPTSTVNAIDRDSAGFIWIASTDGLARYDGNGFRVWRHQANDPRSLTGNWVQVLHVDAGDRVWASSEFGGLSMLDGRRDGFRHWRRATHPQLGSDDIFAIASRGDMLWFGTGDAGLYRMSLAGDPSTWVPERIDGLPSDTVINLDTDEKGRLWIATFSGLAVLEKGRVRSEPLPGEDAMPVIYSVLVDGRRVWVGTSGGIFRREANGQWSRLPYADMFERPNAATGLAIGSDGALWVGSQRQVWRVANDSAIPEPISTEPPYQPGTVQALMRQPDGGLWVALPGIGLGYLRADWRAIAQLRKRVDGTGLMGSTYRVTAPARAGGMWLAAVDGHVERVSASGVVERIGEDIREQLPASKPMTMIEDRLGQVWIFYGRTGLWRIGRDGRLDDWQPGENPDDLQDAQYDFFAVPGDNTLWAGMSDVGFEQRDIVSGKVLRRISMADVGIGDGDIEDMRSGPDGRLWLAGSFGMGWLDTRRGKLVVPAGLAGSRVFAFGFAGRDDIWLYRLDGLTRHHRGGDDSWREADRVPTGQQLPSLQAGGLQVDTRGRVWLSSQRGIYRWNPLRRHLDRIGIQHGLSSQEFADRALSLTPEGMLGVPARDGSVVLIDTRYPDLPANVPTLRIDGIDVRRDGAWVSQPITETLSFGPDDREFRLTGHLLAFDDPSGTRYWSRLEGFDSNWIEQGAQGERVFSGLGPGHYRLRMRATDAAGNAAKEQVLEFAVRPPWWRTLPALFFGALLLVGVLALLALDYRRRLNRNHALRLAEQQRAMAEQASEAKTRFLATLGHEIRTPMTGVLGMAELLQSSKLDDRQQGQVHAIHRAGKHLLRLVNDALDLARIEADKLVLSEEPFDLQALVDEVVELMAPLAERKQLRFTLQCASGLPRGFIGDRTRVEQILLNLLGNAIKFTEHGEVGLALLPLEGEGVRFVIHDTGPGLNEEQRQRLFRRFEQAEGARTNARYGGSGLGLAISQELSAVMGGRIDLESAPGAGARFTVDLPLKAAELPIAPAHSTSNPASDVLHLLLVEDDVTVAEVVAGLLRTQGHDVRHAPHGLAALAEVASTRFDAALLDLDLPGMDGFALARQLRLGGFNGPLLAVTARADADAEPMSRAAGFDAFLRKPVTAEMLANGLLQAKAARAKGGV</sequence>
<dbReference type="SUPFAM" id="SSF63829">
    <property type="entry name" value="Calcium-dependent phosphotriesterase"/>
    <property type="match status" value="1"/>
</dbReference>
<feature type="transmembrane region" description="Helical" evidence="8">
    <location>
        <begin position="766"/>
        <end position="789"/>
    </location>
</feature>
<dbReference type="EC" id="2.7.13.3" evidence="2"/>
<dbReference type="SUPFAM" id="SSF55874">
    <property type="entry name" value="ATPase domain of HSP90 chaperone/DNA topoisomerase II/histidine kinase"/>
    <property type="match status" value="1"/>
</dbReference>
<evidence type="ECO:0000256" key="2">
    <source>
        <dbReference type="ARBA" id="ARBA00012438"/>
    </source>
</evidence>
<evidence type="ECO:0000256" key="3">
    <source>
        <dbReference type="ARBA" id="ARBA00022553"/>
    </source>
</evidence>
<feature type="domain" description="Response regulatory" evidence="11">
    <location>
        <begin position="1062"/>
        <end position="1176"/>
    </location>
</feature>
<dbReference type="InterPro" id="IPR011123">
    <property type="entry name" value="Y_Y_Y"/>
</dbReference>
<dbReference type="Gene3D" id="3.30.565.10">
    <property type="entry name" value="Histidine kinase-like ATPase, C-terminal domain"/>
    <property type="match status" value="1"/>
</dbReference>
<dbReference type="PANTHER" id="PTHR43047">
    <property type="entry name" value="TWO-COMPONENT HISTIDINE PROTEIN KINASE"/>
    <property type="match status" value="1"/>
</dbReference>
<dbReference type="SUPFAM" id="SSF52172">
    <property type="entry name" value="CheY-like"/>
    <property type="match status" value="1"/>
</dbReference>
<dbReference type="Proteomes" id="UP000241788">
    <property type="component" value="Unassembled WGS sequence"/>
</dbReference>
<organism evidence="12 13">
    <name type="scientific">Solilutibacter tolerans</name>
    <dbReference type="NCBI Taxonomy" id="1604334"/>
    <lineage>
        <taxon>Bacteria</taxon>
        <taxon>Pseudomonadati</taxon>
        <taxon>Pseudomonadota</taxon>
        <taxon>Gammaproteobacteria</taxon>
        <taxon>Lysobacterales</taxon>
        <taxon>Lysobacteraceae</taxon>
        <taxon>Solilutibacter</taxon>
    </lineage>
</organism>
<dbReference type="PANTHER" id="PTHR43047:SF72">
    <property type="entry name" value="OSMOSENSING HISTIDINE PROTEIN KINASE SLN1"/>
    <property type="match status" value="1"/>
</dbReference>
<dbReference type="Pfam" id="PF07495">
    <property type="entry name" value="Y_Y_Y"/>
    <property type="match status" value="1"/>
</dbReference>
<evidence type="ECO:0000256" key="9">
    <source>
        <dbReference type="SAM" id="SignalP"/>
    </source>
</evidence>
<proteinExistence type="predicted"/>
<dbReference type="CDD" id="cd00082">
    <property type="entry name" value="HisKA"/>
    <property type="match status" value="1"/>
</dbReference>
<dbReference type="Gene3D" id="2.130.10.10">
    <property type="entry name" value="YVTN repeat-like/Quinoprotein amine dehydrogenase"/>
    <property type="match status" value="2"/>
</dbReference>
<dbReference type="GO" id="GO:0009927">
    <property type="term" value="F:histidine phosphotransfer kinase activity"/>
    <property type="evidence" value="ECO:0007669"/>
    <property type="project" value="TreeGrafter"/>
</dbReference>